<feature type="region of interest" description="Disordered" evidence="1">
    <location>
        <begin position="1"/>
        <end position="32"/>
    </location>
</feature>
<evidence type="ECO:0000313" key="3">
    <source>
        <dbReference type="Proteomes" id="UP000055045"/>
    </source>
</evidence>
<comment type="caution">
    <text evidence="2">The sequence shown here is derived from an EMBL/GenBank/DDBJ whole genome shotgun (WGS) entry which is preliminary data.</text>
</comment>
<reference evidence="2 3" key="1">
    <citation type="submission" date="2015-10" db="EMBL/GenBank/DDBJ databases">
        <title>Genome sequencing of Penicillium freii.</title>
        <authorList>
            <person name="Nguyen H.D."/>
            <person name="Visagie C.M."/>
            <person name="Seifert K.A."/>
        </authorList>
    </citation>
    <scope>NUCLEOTIDE SEQUENCE [LARGE SCALE GENOMIC DNA]</scope>
    <source>
        <strain evidence="2 3">DAOM 242723</strain>
    </source>
</reference>
<sequence length="81" mass="9206">MPVLHPPTRHRGLRPHLVPESEEHDRRPSSVSSSLLSLCSPVLSVRFGHGKSSIFTSCLSRSPPHSLQRVQMYFHLLPREE</sequence>
<evidence type="ECO:0000313" key="2">
    <source>
        <dbReference type="EMBL" id="KUM56591.1"/>
    </source>
</evidence>
<proteinExistence type="predicted"/>
<dbReference type="AlphaFoldDB" id="A0A101M9Q4"/>
<protein>
    <submittedName>
        <fullName evidence="2">Uncharacterized protein</fullName>
    </submittedName>
</protein>
<feature type="compositionally biased region" description="Basic and acidic residues" evidence="1">
    <location>
        <begin position="17"/>
        <end position="28"/>
    </location>
</feature>
<evidence type="ECO:0000256" key="1">
    <source>
        <dbReference type="SAM" id="MobiDB-lite"/>
    </source>
</evidence>
<organism evidence="2 3">
    <name type="scientific">Penicillium freii</name>
    <dbReference type="NCBI Taxonomy" id="48697"/>
    <lineage>
        <taxon>Eukaryota</taxon>
        <taxon>Fungi</taxon>
        <taxon>Dikarya</taxon>
        <taxon>Ascomycota</taxon>
        <taxon>Pezizomycotina</taxon>
        <taxon>Eurotiomycetes</taxon>
        <taxon>Eurotiomycetidae</taxon>
        <taxon>Eurotiales</taxon>
        <taxon>Aspergillaceae</taxon>
        <taxon>Penicillium</taxon>
    </lineage>
</organism>
<gene>
    <name evidence="2" type="ORF">ACN42_g10623</name>
</gene>
<keyword evidence="3" id="KW-1185">Reference proteome</keyword>
<dbReference type="EMBL" id="LLXE01000463">
    <property type="protein sequence ID" value="KUM56591.1"/>
    <property type="molecule type" value="Genomic_DNA"/>
</dbReference>
<name>A0A101M9Q4_PENFR</name>
<accession>A0A101M9Q4</accession>
<dbReference type="Proteomes" id="UP000055045">
    <property type="component" value="Unassembled WGS sequence"/>
</dbReference>